<evidence type="ECO:0000313" key="10">
    <source>
        <dbReference type="Proteomes" id="UP001265550"/>
    </source>
</evidence>
<keyword evidence="5" id="KW-0418">Kinase</keyword>
<dbReference type="InterPro" id="IPR003018">
    <property type="entry name" value="GAF"/>
</dbReference>
<evidence type="ECO:0000313" key="9">
    <source>
        <dbReference type="EMBL" id="MDR7092424.1"/>
    </source>
</evidence>
<dbReference type="Pfam" id="PF00512">
    <property type="entry name" value="HisKA"/>
    <property type="match status" value="1"/>
</dbReference>
<dbReference type="Pfam" id="PF08448">
    <property type="entry name" value="PAS_4"/>
    <property type="match status" value="1"/>
</dbReference>
<dbReference type="Gene3D" id="3.30.450.40">
    <property type="match status" value="1"/>
</dbReference>
<dbReference type="PANTHER" id="PTHR42878">
    <property type="entry name" value="TWO-COMPONENT HISTIDINE KINASE"/>
    <property type="match status" value="1"/>
</dbReference>
<evidence type="ECO:0000259" key="8">
    <source>
        <dbReference type="PROSITE" id="PS50112"/>
    </source>
</evidence>
<proteinExistence type="predicted"/>
<dbReference type="SUPFAM" id="SSF55785">
    <property type="entry name" value="PYP-like sensor domain (PAS domain)"/>
    <property type="match status" value="1"/>
</dbReference>
<dbReference type="InterPro" id="IPR004358">
    <property type="entry name" value="Sig_transdc_His_kin-like_C"/>
</dbReference>
<evidence type="ECO:0000259" key="7">
    <source>
        <dbReference type="PROSITE" id="PS50109"/>
    </source>
</evidence>
<reference evidence="9 10" key="1">
    <citation type="submission" date="2023-07" db="EMBL/GenBank/DDBJ databases">
        <title>Sorghum-associated microbial communities from plants grown in Nebraska, USA.</title>
        <authorList>
            <person name="Schachtman D."/>
        </authorList>
    </citation>
    <scope>NUCLEOTIDE SEQUENCE [LARGE SCALE GENOMIC DNA]</scope>
    <source>
        <strain evidence="9 10">BE240</strain>
    </source>
</reference>
<dbReference type="InterPro" id="IPR050351">
    <property type="entry name" value="BphY/WalK/GraS-like"/>
</dbReference>
<dbReference type="PANTHER" id="PTHR42878:SF15">
    <property type="entry name" value="BACTERIOPHYTOCHROME"/>
    <property type="match status" value="1"/>
</dbReference>
<dbReference type="RefSeq" id="WP_204731443.1">
    <property type="nucleotide sequence ID" value="NZ_JAVDWE010000001.1"/>
</dbReference>
<dbReference type="PROSITE" id="PS50109">
    <property type="entry name" value="HIS_KIN"/>
    <property type="match status" value="1"/>
</dbReference>
<dbReference type="SUPFAM" id="SSF55781">
    <property type="entry name" value="GAF domain-like"/>
    <property type="match status" value="1"/>
</dbReference>
<evidence type="ECO:0000256" key="2">
    <source>
        <dbReference type="ARBA" id="ARBA00012438"/>
    </source>
</evidence>
<dbReference type="PRINTS" id="PR00344">
    <property type="entry name" value="BCTRLSENSOR"/>
</dbReference>
<dbReference type="Pfam" id="PF02518">
    <property type="entry name" value="HATPase_c"/>
    <property type="match status" value="1"/>
</dbReference>
<sequence>MQTAPLPHNEEQRLARLRGLGVLDSLPQKAFDDISALAQVICGTPVALITLVDRDRQWFKSRVGVDVCETPREMSFCTHAILNPEQVMVVEDMSQDARFRQNPLVQGTTNVRFYAGAPIVTSDGFALGTVCVVDQMVRQLHSVQLTALSRLSGLVATLLENERARQIEAARKARAVKQEHEELTAMAAAGLDLQAYIDTDGVYRHINQTYLNYIGCSREEIIGITVKQRLGEAAYALVGSKLDRAMAGETVIYQRVSDFKVAGSRHMEIALLPVRDEDGGITGVVMRGRDIQELKNKERLLGDTILQLERKTLEQERFIHIMSHDLREPINSINNFSSLLEADHGERLPPEARRYLGFVSAGGQRMASLLDGLLRYVRLDRHALDSGPVDVNLLVEQVRDDLSAAITQAGGQLDMATLPTVQADASLLRIALQNLVANGIAFAQPGVPPRVRVSATREHGFDQIHVEDNGIGIAPEHQASIFDLLKRLHSRKTHAGSGLGLSICRRIAALHGGHLSVQSTPGEGSRFTLHLPVPHGTPS</sequence>
<dbReference type="SUPFAM" id="SSF55874">
    <property type="entry name" value="ATPase domain of HSP90 chaperone/DNA topoisomerase II/histidine kinase"/>
    <property type="match status" value="1"/>
</dbReference>
<evidence type="ECO:0000256" key="6">
    <source>
        <dbReference type="ARBA" id="ARBA00023136"/>
    </source>
</evidence>
<protein>
    <recommendedName>
        <fullName evidence="2">histidine kinase</fullName>
        <ecNumber evidence="2">2.7.13.3</ecNumber>
    </recommendedName>
</protein>
<comment type="caution">
    <text evidence="9">The sequence shown here is derived from an EMBL/GenBank/DDBJ whole genome shotgun (WGS) entry which is preliminary data.</text>
</comment>
<dbReference type="InterPro" id="IPR036097">
    <property type="entry name" value="HisK_dim/P_sf"/>
</dbReference>
<dbReference type="EC" id="2.7.13.3" evidence="2"/>
<dbReference type="InterPro" id="IPR013656">
    <property type="entry name" value="PAS_4"/>
</dbReference>
<evidence type="ECO:0000256" key="1">
    <source>
        <dbReference type="ARBA" id="ARBA00000085"/>
    </source>
</evidence>
<dbReference type="InterPro" id="IPR005467">
    <property type="entry name" value="His_kinase_dom"/>
</dbReference>
<dbReference type="InterPro" id="IPR029016">
    <property type="entry name" value="GAF-like_dom_sf"/>
</dbReference>
<evidence type="ECO:0000256" key="3">
    <source>
        <dbReference type="ARBA" id="ARBA00022553"/>
    </source>
</evidence>
<evidence type="ECO:0000256" key="4">
    <source>
        <dbReference type="ARBA" id="ARBA00022679"/>
    </source>
</evidence>
<dbReference type="EMBL" id="JAVDWE010000001">
    <property type="protein sequence ID" value="MDR7092424.1"/>
    <property type="molecule type" value="Genomic_DNA"/>
</dbReference>
<evidence type="ECO:0000256" key="5">
    <source>
        <dbReference type="ARBA" id="ARBA00022777"/>
    </source>
</evidence>
<dbReference type="InterPro" id="IPR003661">
    <property type="entry name" value="HisK_dim/P_dom"/>
</dbReference>
<organism evidence="9 10">
    <name type="scientific">Hydrogenophaga laconesensis</name>
    <dbReference type="NCBI Taxonomy" id="1805971"/>
    <lineage>
        <taxon>Bacteria</taxon>
        <taxon>Pseudomonadati</taxon>
        <taxon>Pseudomonadota</taxon>
        <taxon>Betaproteobacteria</taxon>
        <taxon>Burkholderiales</taxon>
        <taxon>Comamonadaceae</taxon>
        <taxon>Hydrogenophaga</taxon>
    </lineage>
</organism>
<gene>
    <name evidence="9" type="ORF">J2X09_000147</name>
</gene>
<comment type="catalytic activity">
    <reaction evidence="1">
        <text>ATP + protein L-histidine = ADP + protein N-phospho-L-histidine.</text>
        <dbReference type="EC" id="2.7.13.3"/>
    </reaction>
</comment>
<dbReference type="NCBIfam" id="TIGR00229">
    <property type="entry name" value="sensory_box"/>
    <property type="match status" value="1"/>
</dbReference>
<dbReference type="Gene3D" id="3.30.565.10">
    <property type="entry name" value="Histidine kinase-like ATPase, C-terminal domain"/>
    <property type="match status" value="1"/>
</dbReference>
<dbReference type="SMART" id="SM00388">
    <property type="entry name" value="HisKA"/>
    <property type="match status" value="1"/>
</dbReference>
<name>A0ABU1V4P1_9BURK</name>
<dbReference type="SMART" id="SM00387">
    <property type="entry name" value="HATPase_c"/>
    <property type="match status" value="1"/>
</dbReference>
<feature type="domain" description="PAS" evidence="8">
    <location>
        <begin position="197"/>
        <end position="249"/>
    </location>
</feature>
<dbReference type="SUPFAM" id="SSF47384">
    <property type="entry name" value="Homodimeric domain of signal transducing histidine kinase"/>
    <property type="match status" value="1"/>
</dbReference>
<dbReference type="InterPro" id="IPR003594">
    <property type="entry name" value="HATPase_dom"/>
</dbReference>
<dbReference type="InterPro" id="IPR035965">
    <property type="entry name" value="PAS-like_dom_sf"/>
</dbReference>
<dbReference type="Gene3D" id="1.10.287.130">
    <property type="match status" value="1"/>
</dbReference>
<dbReference type="Gene3D" id="3.30.450.20">
    <property type="entry name" value="PAS domain"/>
    <property type="match status" value="1"/>
</dbReference>
<dbReference type="InterPro" id="IPR036890">
    <property type="entry name" value="HATPase_C_sf"/>
</dbReference>
<keyword evidence="10" id="KW-1185">Reference proteome</keyword>
<dbReference type="CDD" id="cd00082">
    <property type="entry name" value="HisKA"/>
    <property type="match status" value="1"/>
</dbReference>
<keyword evidence="6" id="KW-0472">Membrane</keyword>
<keyword evidence="3" id="KW-0597">Phosphoprotein</keyword>
<dbReference type="SMART" id="SM00065">
    <property type="entry name" value="GAF"/>
    <property type="match status" value="1"/>
</dbReference>
<keyword evidence="4" id="KW-0808">Transferase</keyword>
<dbReference type="Proteomes" id="UP001265550">
    <property type="component" value="Unassembled WGS sequence"/>
</dbReference>
<dbReference type="CDD" id="cd00130">
    <property type="entry name" value="PAS"/>
    <property type="match status" value="1"/>
</dbReference>
<dbReference type="PROSITE" id="PS50112">
    <property type="entry name" value="PAS"/>
    <property type="match status" value="1"/>
</dbReference>
<accession>A0ABU1V4P1</accession>
<feature type="domain" description="Histidine kinase" evidence="7">
    <location>
        <begin position="321"/>
        <end position="535"/>
    </location>
</feature>
<dbReference type="InterPro" id="IPR000014">
    <property type="entry name" value="PAS"/>
</dbReference>